<dbReference type="Proteomes" id="UP000500890">
    <property type="component" value="Chromosome"/>
</dbReference>
<gene>
    <name evidence="1" type="ORF">G7081_07385</name>
</gene>
<dbReference type="RefSeq" id="WP_166008295.1">
    <property type="nucleotide sequence ID" value="NZ_CP049886.1"/>
</dbReference>
<dbReference type="AlphaFoldDB" id="A0A6G8APA3"/>
<keyword evidence="2" id="KW-1185">Reference proteome</keyword>
<evidence type="ECO:0000313" key="2">
    <source>
        <dbReference type="Proteomes" id="UP000500890"/>
    </source>
</evidence>
<proteinExistence type="predicted"/>
<name>A0A6G8APA3_9ENTE</name>
<accession>A0A6G8APA3</accession>
<evidence type="ECO:0000313" key="1">
    <source>
        <dbReference type="EMBL" id="QIL46908.1"/>
    </source>
</evidence>
<protein>
    <submittedName>
        <fullName evidence="1">DUF3042 family protein</fullName>
    </submittedName>
</protein>
<reference evidence="1 2" key="1">
    <citation type="submission" date="2020-03" db="EMBL/GenBank/DDBJ databases">
        <title>Vagococcus sp. nov., isolated from beetles.</title>
        <authorList>
            <person name="Hyun D.-W."/>
            <person name="Bae J.-W."/>
        </authorList>
    </citation>
    <scope>NUCLEOTIDE SEQUENCE [LARGE SCALE GENOMIC DNA]</scope>
    <source>
        <strain evidence="1 2">HDW17A</strain>
    </source>
</reference>
<dbReference type="InterPro" id="IPR021402">
    <property type="entry name" value="DUF3042"/>
</dbReference>
<sequence length="55" mass="6060">MKKFVSGILTGTALTIGTAAGALFAVKKKVIEPVEEKEAEIEENRRKAMRKSRAR</sequence>
<dbReference type="KEGG" id="vah:G7081_07385"/>
<dbReference type="Pfam" id="PF11240">
    <property type="entry name" value="DUF3042"/>
    <property type="match status" value="1"/>
</dbReference>
<organism evidence="1 2">
    <name type="scientific">Vagococcus coleopterorum</name>
    <dbReference type="NCBI Taxonomy" id="2714946"/>
    <lineage>
        <taxon>Bacteria</taxon>
        <taxon>Bacillati</taxon>
        <taxon>Bacillota</taxon>
        <taxon>Bacilli</taxon>
        <taxon>Lactobacillales</taxon>
        <taxon>Enterococcaceae</taxon>
        <taxon>Vagococcus</taxon>
    </lineage>
</organism>
<dbReference type="EMBL" id="CP049886">
    <property type="protein sequence ID" value="QIL46908.1"/>
    <property type="molecule type" value="Genomic_DNA"/>
</dbReference>